<feature type="compositionally biased region" description="Basic and acidic residues" evidence="1">
    <location>
        <begin position="40"/>
        <end position="55"/>
    </location>
</feature>
<dbReference type="EMBL" id="SRLO01003119">
    <property type="protein sequence ID" value="TNN31832.1"/>
    <property type="molecule type" value="Genomic_DNA"/>
</dbReference>
<gene>
    <name evidence="2" type="ORF">EYF80_058009</name>
</gene>
<feature type="compositionally biased region" description="Basic and acidic residues" evidence="1">
    <location>
        <begin position="81"/>
        <end position="94"/>
    </location>
</feature>
<protein>
    <submittedName>
        <fullName evidence="2">Uncharacterized protein</fullName>
    </submittedName>
</protein>
<name>A0A4Z2EU87_9TELE</name>
<evidence type="ECO:0000313" key="3">
    <source>
        <dbReference type="Proteomes" id="UP000314294"/>
    </source>
</evidence>
<dbReference type="Proteomes" id="UP000314294">
    <property type="component" value="Unassembled WGS sequence"/>
</dbReference>
<evidence type="ECO:0000256" key="1">
    <source>
        <dbReference type="SAM" id="MobiDB-lite"/>
    </source>
</evidence>
<proteinExistence type="predicted"/>
<keyword evidence="3" id="KW-1185">Reference proteome</keyword>
<accession>A0A4Z2EU87</accession>
<organism evidence="2 3">
    <name type="scientific">Liparis tanakae</name>
    <name type="common">Tanaka's snailfish</name>
    <dbReference type="NCBI Taxonomy" id="230148"/>
    <lineage>
        <taxon>Eukaryota</taxon>
        <taxon>Metazoa</taxon>
        <taxon>Chordata</taxon>
        <taxon>Craniata</taxon>
        <taxon>Vertebrata</taxon>
        <taxon>Euteleostomi</taxon>
        <taxon>Actinopterygii</taxon>
        <taxon>Neopterygii</taxon>
        <taxon>Teleostei</taxon>
        <taxon>Neoteleostei</taxon>
        <taxon>Acanthomorphata</taxon>
        <taxon>Eupercaria</taxon>
        <taxon>Perciformes</taxon>
        <taxon>Cottioidei</taxon>
        <taxon>Cottales</taxon>
        <taxon>Liparidae</taxon>
        <taxon>Liparis</taxon>
    </lineage>
</organism>
<comment type="caution">
    <text evidence="2">The sequence shown here is derived from an EMBL/GenBank/DDBJ whole genome shotgun (WGS) entry which is preliminary data.</text>
</comment>
<feature type="region of interest" description="Disordered" evidence="1">
    <location>
        <begin position="1"/>
        <end position="171"/>
    </location>
</feature>
<reference evidence="2 3" key="1">
    <citation type="submission" date="2019-03" db="EMBL/GenBank/DDBJ databases">
        <title>First draft genome of Liparis tanakae, snailfish: a comprehensive survey of snailfish specific genes.</title>
        <authorList>
            <person name="Kim W."/>
            <person name="Song I."/>
            <person name="Jeong J.-H."/>
            <person name="Kim D."/>
            <person name="Kim S."/>
            <person name="Ryu S."/>
            <person name="Song J.Y."/>
            <person name="Lee S.K."/>
        </authorList>
    </citation>
    <scope>NUCLEOTIDE SEQUENCE [LARGE SCALE GENOMIC DNA]</scope>
    <source>
        <tissue evidence="2">Muscle</tissue>
    </source>
</reference>
<sequence>MSILILLDPDSPETGPDAEQDIVRDSGRMHSGPGGVIWTGERRGQRGEKEGRGEGPEGEEGEKEGRGQRERRARRRGGGRGQRERRREERRGEEPEGEEGEGPEGENGEGEEGGGARGRGGGRSQKKRRGEGPERGGSQLRHQSGGDGGILHQLFSRKTGSRENCWPVAQS</sequence>
<evidence type="ECO:0000313" key="2">
    <source>
        <dbReference type="EMBL" id="TNN31832.1"/>
    </source>
</evidence>
<dbReference type="AlphaFoldDB" id="A0A4Z2EU87"/>
<feature type="compositionally biased region" description="Gly residues" evidence="1">
    <location>
        <begin position="113"/>
        <end position="123"/>
    </location>
</feature>
<feature type="compositionally biased region" description="Acidic residues" evidence="1">
    <location>
        <begin position="95"/>
        <end position="112"/>
    </location>
</feature>